<dbReference type="InterPro" id="IPR011333">
    <property type="entry name" value="SKP1/BTB/POZ_sf"/>
</dbReference>
<organism evidence="3 4">
    <name type="scientific">Vitrella brassicaformis (strain CCMP3155)</name>
    <dbReference type="NCBI Taxonomy" id="1169540"/>
    <lineage>
        <taxon>Eukaryota</taxon>
        <taxon>Sar</taxon>
        <taxon>Alveolata</taxon>
        <taxon>Colpodellida</taxon>
        <taxon>Vitrellaceae</taxon>
        <taxon>Vitrella</taxon>
    </lineage>
</organism>
<gene>
    <name evidence="3" type="ORF">Vbra_20158</name>
</gene>
<dbReference type="EMBL" id="CDMY01000158">
    <property type="protein sequence ID" value="CEL93325.1"/>
    <property type="molecule type" value="Genomic_DNA"/>
</dbReference>
<dbReference type="OrthoDB" id="191037at2759"/>
<dbReference type="VEuPathDB" id="CryptoDB:Vbra_20158"/>
<name>A0A0G4EBH8_VITBC</name>
<dbReference type="InParanoid" id="A0A0G4EBH8"/>
<dbReference type="CDD" id="cd18316">
    <property type="entry name" value="BTB_POZ_KCTD-like"/>
    <property type="match status" value="1"/>
</dbReference>
<dbReference type="STRING" id="1169540.A0A0G4EBH8"/>
<keyword evidence="4" id="KW-1185">Reference proteome</keyword>
<evidence type="ECO:0000313" key="3">
    <source>
        <dbReference type="EMBL" id="CEL93325.1"/>
    </source>
</evidence>
<dbReference type="AlphaFoldDB" id="A0A0G4EBH8"/>
<feature type="compositionally biased region" description="Basic and acidic residues" evidence="1">
    <location>
        <begin position="106"/>
        <end position="116"/>
    </location>
</feature>
<dbReference type="Pfam" id="PF02214">
    <property type="entry name" value="BTB_2"/>
    <property type="match status" value="1"/>
</dbReference>
<feature type="region of interest" description="Disordered" evidence="1">
    <location>
        <begin position="96"/>
        <end position="116"/>
    </location>
</feature>
<dbReference type="PANTHER" id="PTHR14499">
    <property type="entry name" value="POTASSIUM CHANNEL TETRAMERIZATION DOMAIN-CONTAINING"/>
    <property type="match status" value="1"/>
</dbReference>
<proteinExistence type="predicted"/>
<accession>A0A0G4EBH8</accession>
<dbReference type="PANTHER" id="PTHR14499:SF136">
    <property type="entry name" value="GH08630P"/>
    <property type="match status" value="1"/>
</dbReference>
<feature type="domain" description="Potassium channel tetramerisation-type BTB" evidence="2">
    <location>
        <begin position="5"/>
        <end position="93"/>
    </location>
</feature>
<dbReference type="Gene3D" id="3.30.710.10">
    <property type="entry name" value="Potassium Channel Kv1.1, Chain A"/>
    <property type="match status" value="1"/>
</dbReference>
<reference evidence="3 4" key="1">
    <citation type="submission" date="2014-11" db="EMBL/GenBank/DDBJ databases">
        <authorList>
            <person name="Zhu J."/>
            <person name="Qi W."/>
            <person name="Song R."/>
        </authorList>
    </citation>
    <scope>NUCLEOTIDE SEQUENCE [LARGE SCALE GENOMIC DNA]</scope>
</reference>
<sequence>MTSFVRLNVGGREFSVAISTLLRHPDTLLGQLVTNQSTAEYQQVQQGQPVFIDADPSLFPYVIDYYRHGTPLFIDGNTDTRRLMREMRYFGLNISDSETDLQRPPPSEEQRASRRDEVMRRVAVKMARTLLLLAKFPVNGGSTCGEIGMTRVKSMLDDICDWVGPEAAEIKRFSSSGNEILMLLGEVWNEMQISLQGSGRPFYCSLERVQEGGLTKLAFTIDRI</sequence>
<dbReference type="PhylomeDB" id="A0A0G4EBH8"/>
<protein>
    <recommendedName>
        <fullName evidence="2">Potassium channel tetramerisation-type BTB domain-containing protein</fullName>
    </recommendedName>
</protein>
<evidence type="ECO:0000313" key="4">
    <source>
        <dbReference type="Proteomes" id="UP000041254"/>
    </source>
</evidence>
<dbReference type="GO" id="GO:0051260">
    <property type="term" value="P:protein homooligomerization"/>
    <property type="evidence" value="ECO:0007669"/>
    <property type="project" value="InterPro"/>
</dbReference>
<dbReference type="InterPro" id="IPR003131">
    <property type="entry name" value="T1-type_BTB"/>
</dbReference>
<evidence type="ECO:0000259" key="2">
    <source>
        <dbReference type="Pfam" id="PF02214"/>
    </source>
</evidence>
<evidence type="ECO:0000256" key="1">
    <source>
        <dbReference type="SAM" id="MobiDB-lite"/>
    </source>
</evidence>
<dbReference type="Proteomes" id="UP000041254">
    <property type="component" value="Unassembled WGS sequence"/>
</dbReference>
<dbReference type="SUPFAM" id="SSF54695">
    <property type="entry name" value="POZ domain"/>
    <property type="match status" value="1"/>
</dbReference>